<dbReference type="Gene3D" id="2.10.220.10">
    <property type="entry name" value="Hormone Receptor, Insulin-like Growth Factor Receptor 1, Chain A, domain 2"/>
    <property type="match status" value="2"/>
</dbReference>
<reference evidence="13" key="3">
    <citation type="submission" date="2025-09" db="UniProtKB">
        <authorList>
            <consortium name="Ensembl"/>
        </authorList>
    </citation>
    <scope>IDENTIFICATION</scope>
</reference>
<dbReference type="Pfam" id="PF01483">
    <property type="entry name" value="P_proprotein"/>
    <property type="match status" value="1"/>
</dbReference>
<dbReference type="InterPro" id="IPR000209">
    <property type="entry name" value="Peptidase_S8/S53_dom"/>
</dbReference>
<dbReference type="GeneTree" id="ENSGT00940000155770"/>
<reference evidence="14" key="1">
    <citation type="submission" date="2012-01" db="EMBL/GenBank/DDBJ databases">
        <title>The Genome Sequence of Oreochromis niloticus (Nile Tilapia).</title>
        <authorList>
            <consortium name="Broad Institute Genome Assembly Team"/>
            <consortium name="Broad Institute Sequencing Platform"/>
            <person name="Di Palma F."/>
            <person name="Johnson J."/>
            <person name="Lander E.S."/>
            <person name="Lindblad-Toh K."/>
        </authorList>
    </citation>
    <scope>NUCLEOTIDE SEQUENCE [LARGE SCALE GENOMIC DNA]</scope>
</reference>
<accession>A0A669B8K4</accession>
<protein>
    <submittedName>
        <fullName evidence="13">Proprotein convertase subtilisin/kexin type 5a</fullName>
    </submittedName>
</protein>
<feature type="active site" description="Charge relay system" evidence="10 11">
    <location>
        <position position="263"/>
    </location>
</feature>
<dbReference type="CDD" id="cd04059">
    <property type="entry name" value="Peptidases_S8_Protein_convertases_Kexins_Furin-like"/>
    <property type="match status" value="1"/>
</dbReference>
<feature type="active site" description="Charge relay system" evidence="10 11">
    <location>
        <position position="53"/>
    </location>
</feature>
<keyword evidence="14" id="KW-1185">Reference proteome</keyword>
<dbReference type="InterPro" id="IPR002884">
    <property type="entry name" value="P_dom"/>
</dbReference>
<evidence type="ECO:0000313" key="14">
    <source>
        <dbReference type="Proteomes" id="UP000005207"/>
    </source>
</evidence>
<dbReference type="GO" id="GO:0000139">
    <property type="term" value="C:Golgi membrane"/>
    <property type="evidence" value="ECO:0007669"/>
    <property type="project" value="TreeGrafter"/>
</dbReference>
<evidence type="ECO:0000256" key="3">
    <source>
        <dbReference type="ARBA" id="ARBA00022685"/>
    </source>
</evidence>
<dbReference type="InterPro" id="IPR022398">
    <property type="entry name" value="Peptidase_S8_His-AS"/>
</dbReference>
<comment type="similarity">
    <text evidence="1">Belongs to the peptidase S8 family. Furin subfamily.</text>
</comment>
<dbReference type="SUPFAM" id="SSF57184">
    <property type="entry name" value="Growth factor receptor domain"/>
    <property type="match status" value="1"/>
</dbReference>
<evidence type="ECO:0000256" key="2">
    <source>
        <dbReference type="ARBA" id="ARBA00022670"/>
    </source>
</evidence>
<evidence type="ECO:0000256" key="8">
    <source>
        <dbReference type="ARBA" id="ARBA00023157"/>
    </source>
</evidence>
<dbReference type="PROSITE" id="PS51829">
    <property type="entry name" value="P_HOMO_B"/>
    <property type="match status" value="1"/>
</dbReference>
<dbReference type="PROSITE" id="PS51892">
    <property type="entry name" value="SUBTILASE"/>
    <property type="match status" value="1"/>
</dbReference>
<dbReference type="Gene3D" id="2.60.120.260">
    <property type="entry name" value="Galactose-binding domain-like"/>
    <property type="match status" value="1"/>
</dbReference>
<dbReference type="SUPFAM" id="SSF49785">
    <property type="entry name" value="Galactose-binding domain-like"/>
    <property type="match status" value="1"/>
</dbReference>
<dbReference type="SUPFAM" id="SSF52743">
    <property type="entry name" value="Subtilisin-like"/>
    <property type="match status" value="1"/>
</dbReference>
<keyword evidence="3" id="KW-0165">Cleavage on pair of basic residues</keyword>
<evidence type="ECO:0000256" key="6">
    <source>
        <dbReference type="ARBA" id="ARBA00022825"/>
    </source>
</evidence>
<dbReference type="AlphaFoldDB" id="A0A669B8K4"/>
<dbReference type="InterPro" id="IPR015500">
    <property type="entry name" value="Peptidase_S8_subtilisin-rel"/>
</dbReference>
<dbReference type="InterPro" id="IPR023827">
    <property type="entry name" value="Peptidase_S8_Asp-AS"/>
</dbReference>
<dbReference type="InterPro" id="IPR008979">
    <property type="entry name" value="Galactose-bd-like_sf"/>
</dbReference>
<dbReference type="InterPro" id="IPR006212">
    <property type="entry name" value="Furin_repeat"/>
</dbReference>
<dbReference type="GO" id="GO:0005802">
    <property type="term" value="C:trans-Golgi network"/>
    <property type="evidence" value="ECO:0007669"/>
    <property type="project" value="TreeGrafter"/>
</dbReference>
<evidence type="ECO:0000259" key="12">
    <source>
        <dbReference type="PROSITE" id="PS51829"/>
    </source>
</evidence>
<sequence length="697" mass="75866">VEWLQQQVLQRRVKRISRSSNHTDSKACQSHMNIAAAWRRGYTGKGVVVSVLDDGIEREHPDLKPNYDPFASFDVNGQDQDRSSNSAVNYHGTQCAGVVAAAANSSRCTVGVSFHARIGGIRMLDGDVTDIVEAQSLSYSPRYIDVYLAGWGPKDDGATLDGPGPLTRLVLQNGVQTGRQGRGSIFVWPSGNGGERGDYCSCDGYSNSIYTVSISSSTQRGSQPDYLEPCPSTLATAYGGWEREEMVTVGPQQSCSTAQSGTSLAASVAAGVIALTLEANPSLTWRDLQHIIVRTSKAHHLSAPDWRVNGAGYKVSHLYGFGLLDAESMVKEAERWKQVPSQHECAEEAAIQLSCSGKALQHVAYVEHVVVRVTISHGRRGDLSITLTSPSGTTSQLLANRPLDNSTEGFQNWEFMTAHCWGEQAAGEWTLKIQDTPSQKRDGSKLGVLEKWSLVIYGTAERPYPAHRERARSAEIPTDSDLSEEYNGPCDPECGDDGCEGPGPQQCVTCLHFFLKFKNNTRLCVSGCPTGFWGDRRRCKRCYASCESCTGSRNDQCTSCQPGHHLTEGTNTCTAILEPAHLDHMKHLSEATFFFSSEGKCVSECPDGFYGDEDSNNCEECHSDCVTCSGPEDEDCLSCEEGKALENGECVSDHEVCPIKTFLSGETNTCIPLIHLSAHNESGIWALSQEQKRNLGG</sequence>
<keyword evidence="6 11" id="KW-0720">Serine protease</keyword>
<dbReference type="PRINTS" id="PR00723">
    <property type="entry name" value="SUBTILISIN"/>
</dbReference>
<dbReference type="PANTHER" id="PTHR42884:SF30">
    <property type="entry name" value="PROPROTEIN CONVERTASE SUBTILISIN_KEXIN TYPE 5"/>
    <property type="match status" value="1"/>
</dbReference>
<dbReference type="CDD" id="cd00064">
    <property type="entry name" value="FU"/>
    <property type="match status" value="3"/>
</dbReference>
<evidence type="ECO:0000313" key="13">
    <source>
        <dbReference type="Ensembl" id="ENSONIP00000030825.1"/>
    </source>
</evidence>
<evidence type="ECO:0000256" key="7">
    <source>
        <dbReference type="ARBA" id="ARBA00023145"/>
    </source>
</evidence>
<keyword evidence="7" id="KW-0865">Zymogen</keyword>
<keyword evidence="4" id="KW-0732">Signal</keyword>
<evidence type="ECO:0000256" key="11">
    <source>
        <dbReference type="PROSITE-ProRule" id="PRU01240"/>
    </source>
</evidence>
<dbReference type="Pfam" id="PF00082">
    <property type="entry name" value="Peptidase_S8"/>
    <property type="match status" value="1"/>
</dbReference>
<dbReference type="PROSITE" id="PS00136">
    <property type="entry name" value="SUBTILASE_ASP"/>
    <property type="match status" value="1"/>
</dbReference>
<keyword evidence="2 11" id="KW-0645">Protease</keyword>
<keyword evidence="5 11" id="KW-0378">Hydrolase</keyword>
<dbReference type="PANTHER" id="PTHR42884">
    <property type="entry name" value="PROPROTEIN CONVERTASE SUBTILISIN/KEXIN-RELATED"/>
    <property type="match status" value="1"/>
</dbReference>
<reference evidence="13" key="2">
    <citation type="submission" date="2025-08" db="UniProtKB">
        <authorList>
            <consortium name="Ensembl"/>
        </authorList>
    </citation>
    <scope>IDENTIFICATION</scope>
</reference>
<evidence type="ECO:0000256" key="1">
    <source>
        <dbReference type="ARBA" id="ARBA00005325"/>
    </source>
</evidence>
<dbReference type="PROSITE" id="PS00137">
    <property type="entry name" value="SUBTILASE_HIS"/>
    <property type="match status" value="1"/>
</dbReference>
<dbReference type="SMART" id="SM00261">
    <property type="entry name" value="FU"/>
    <property type="match status" value="3"/>
</dbReference>
<evidence type="ECO:0000256" key="10">
    <source>
        <dbReference type="PIRSR" id="PIRSR615500-1"/>
    </source>
</evidence>
<feature type="active site" description="Charge relay system" evidence="10 11">
    <location>
        <position position="91"/>
    </location>
</feature>
<dbReference type="GO" id="GO:0004252">
    <property type="term" value="F:serine-type endopeptidase activity"/>
    <property type="evidence" value="ECO:0007669"/>
    <property type="project" value="UniProtKB-UniRule"/>
</dbReference>
<evidence type="ECO:0000256" key="9">
    <source>
        <dbReference type="ARBA" id="ARBA00023180"/>
    </source>
</evidence>
<evidence type="ECO:0000256" key="4">
    <source>
        <dbReference type="ARBA" id="ARBA00022729"/>
    </source>
</evidence>
<dbReference type="InterPro" id="IPR036852">
    <property type="entry name" value="Peptidase_S8/S53_dom_sf"/>
</dbReference>
<keyword evidence="9" id="KW-0325">Glycoprotein</keyword>
<dbReference type="InterPro" id="IPR034182">
    <property type="entry name" value="Kexin/furin"/>
</dbReference>
<dbReference type="InterPro" id="IPR009030">
    <property type="entry name" value="Growth_fac_rcpt_cys_sf"/>
</dbReference>
<gene>
    <name evidence="13" type="primary">LOC100696905</name>
</gene>
<dbReference type="GO" id="GO:0016486">
    <property type="term" value="P:peptide hormone processing"/>
    <property type="evidence" value="ECO:0007669"/>
    <property type="project" value="TreeGrafter"/>
</dbReference>
<keyword evidence="8" id="KW-1015">Disulfide bond</keyword>
<dbReference type="FunFam" id="3.40.50.200:FF:000021">
    <property type="entry name" value="Proprotein convertase subtilisin/kexin type 5a"/>
    <property type="match status" value="1"/>
</dbReference>
<dbReference type="Gene3D" id="3.40.50.200">
    <property type="entry name" value="Peptidase S8/S53 domain"/>
    <property type="match status" value="1"/>
</dbReference>
<evidence type="ECO:0000256" key="5">
    <source>
        <dbReference type="ARBA" id="ARBA00022801"/>
    </source>
</evidence>
<organism evidence="13 14">
    <name type="scientific">Oreochromis niloticus</name>
    <name type="common">Nile tilapia</name>
    <name type="synonym">Tilapia nilotica</name>
    <dbReference type="NCBI Taxonomy" id="8128"/>
    <lineage>
        <taxon>Eukaryota</taxon>
        <taxon>Metazoa</taxon>
        <taxon>Chordata</taxon>
        <taxon>Craniata</taxon>
        <taxon>Vertebrata</taxon>
        <taxon>Euteleostomi</taxon>
        <taxon>Actinopterygii</taxon>
        <taxon>Neopterygii</taxon>
        <taxon>Teleostei</taxon>
        <taxon>Neoteleostei</taxon>
        <taxon>Acanthomorphata</taxon>
        <taxon>Ovalentaria</taxon>
        <taxon>Cichlomorphae</taxon>
        <taxon>Cichliformes</taxon>
        <taxon>Cichlidae</taxon>
        <taxon>African cichlids</taxon>
        <taxon>Pseudocrenilabrinae</taxon>
        <taxon>Oreochromini</taxon>
        <taxon>Oreochromis</taxon>
    </lineage>
</organism>
<proteinExistence type="inferred from homology"/>
<dbReference type="Proteomes" id="UP000005207">
    <property type="component" value="Linkage group LG7"/>
</dbReference>
<name>A0A669B8K4_ORENI</name>
<dbReference type="FunFam" id="2.60.120.260:FF:000006">
    <property type="entry name" value="Proprotein convertase subtilisin/kexin type 5"/>
    <property type="match status" value="1"/>
</dbReference>
<dbReference type="Ensembl" id="ENSONIT00000033928.1">
    <property type="protein sequence ID" value="ENSONIP00000030825.1"/>
    <property type="gene ID" value="ENSONIG00000007540.2"/>
</dbReference>
<feature type="domain" description="P/Homo B" evidence="12">
    <location>
        <begin position="331"/>
        <end position="462"/>
    </location>
</feature>